<dbReference type="Proteomes" id="UP000231484">
    <property type="component" value="Unassembled WGS sequence"/>
</dbReference>
<protein>
    <submittedName>
        <fullName evidence="1">Uncharacterized protein</fullName>
    </submittedName>
</protein>
<dbReference type="EMBL" id="MEIQ01000028">
    <property type="protein sequence ID" value="PIT51435.1"/>
    <property type="molecule type" value="Genomic_DNA"/>
</dbReference>
<accession>A0A2N9XS29</accession>
<sequence length="139" mass="15513">MSNHIDFAQAYHNGINLIRNRVAEEAEIDVVLSRFCEEVHTASKGNLVLEVGRRPYGNPSDLKVIAIKRSKSKARGRKTLVDIEPSQGGYPCVIRHGGWFKSVIDKDGLEASLAEVLQSHSAAHKIHYLLTRSYEDTNT</sequence>
<comment type="caution">
    <text evidence="1">The sequence shown here is derived from an EMBL/GenBank/DDBJ whole genome shotgun (WGS) entry which is preliminary data.</text>
</comment>
<evidence type="ECO:0000313" key="2">
    <source>
        <dbReference type="Proteomes" id="UP000231484"/>
    </source>
</evidence>
<gene>
    <name evidence="1" type="ORF">BHC48_03865</name>
</gene>
<dbReference type="AlphaFoldDB" id="A0A2N9XS29"/>
<name>A0A2N9XS29_9NEIS</name>
<proteinExistence type="predicted"/>
<reference evidence="1 2" key="1">
    <citation type="journal article" date="2017" name="MBio">
        <title>Type VI secretion-mediated competition in the bee gut microbiome.</title>
        <authorList>
            <person name="Steele M.I."/>
            <person name="Kwong W.K."/>
            <person name="Powell J.E."/>
            <person name="Whiteley M."/>
            <person name="Moran N.A."/>
        </authorList>
    </citation>
    <scope>NUCLEOTIDE SEQUENCE [LARGE SCALE GENOMIC DNA]</scope>
    <source>
        <strain evidence="1 2">Occ4-2</strain>
    </source>
</reference>
<evidence type="ECO:0000313" key="1">
    <source>
        <dbReference type="EMBL" id="PIT51435.1"/>
    </source>
</evidence>
<organism evidence="1 2">
    <name type="scientific">Snodgrassella alvi</name>
    <dbReference type="NCBI Taxonomy" id="1196083"/>
    <lineage>
        <taxon>Bacteria</taxon>
        <taxon>Pseudomonadati</taxon>
        <taxon>Pseudomonadota</taxon>
        <taxon>Betaproteobacteria</taxon>
        <taxon>Neisseriales</taxon>
        <taxon>Neisseriaceae</taxon>
        <taxon>Snodgrassella</taxon>
    </lineage>
</organism>